<accession>A0A3S1A943</accession>
<dbReference type="AlphaFoldDB" id="A0A3S1A943"/>
<gene>
    <name evidence="1" type="ORF">PCC6912_61240</name>
</gene>
<organism evidence="1 2">
    <name type="scientific">Chlorogloeopsis fritschii PCC 6912</name>
    <dbReference type="NCBI Taxonomy" id="211165"/>
    <lineage>
        <taxon>Bacteria</taxon>
        <taxon>Bacillati</taxon>
        <taxon>Cyanobacteriota</taxon>
        <taxon>Cyanophyceae</taxon>
        <taxon>Nostocales</taxon>
        <taxon>Chlorogloeopsidaceae</taxon>
        <taxon>Chlorogloeopsis</taxon>
    </lineage>
</organism>
<protein>
    <submittedName>
        <fullName evidence="1">Uncharacterized protein</fullName>
    </submittedName>
</protein>
<name>A0A3S1A943_CHLFR</name>
<dbReference type="EMBL" id="RSCJ01000043">
    <property type="protein sequence ID" value="RUR72749.1"/>
    <property type="molecule type" value="Genomic_DNA"/>
</dbReference>
<evidence type="ECO:0000313" key="1">
    <source>
        <dbReference type="EMBL" id="RUR72749.1"/>
    </source>
</evidence>
<keyword evidence="2" id="KW-1185">Reference proteome</keyword>
<comment type="caution">
    <text evidence="1">The sequence shown here is derived from an EMBL/GenBank/DDBJ whole genome shotgun (WGS) entry which is preliminary data.</text>
</comment>
<evidence type="ECO:0000313" key="2">
    <source>
        <dbReference type="Proteomes" id="UP000268857"/>
    </source>
</evidence>
<proteinExistence type="predicted"/>
<dbReference type="RefSeq" id="WP_016878767.1">
    <property type="nucleotide sequence ID" value="NZ_AJLN01000066.1"/>
</dbReference>
<sequence>MNNHIKHINSNSFTELRDLSEQEEQEITSGGFSILIEDINTFARDEVSATDGARSLYSKKETGYSLSRIRFDFGDWFGNSMRRMRKYGFSPLSLLSRLLFLSFTRQ</sequence>
<dbReference type="Proteomes" id="UP000268857">
    <property type="component" value="Unassembled WGS sequence"/>
</dbReference>
<reference evidence="1 2" key="1">
    <citation type="journal article" date="2019" name="Genome Biol. Evol.">
        <title>Day and night: Metabolic profiles and evolutionary relationships of six axenic non-marine cyanobacteria.</title>
        <authorList>
            <person name="Will S.E."/>
            <person name="Henke P."/>
            <person name="Boedeker C."/>
            <person name="Huang S."/>
            <person name="Brinkmann H."/>
            <person name="Rohde M."/>
            <person name="Jarek M."/>
            <person name="Friedl T."/>
            <person name="Seufert S."/>
            <person name="Schumacher M."/>
            <person name="Overmann J."/>
            <person name="Neumann-Schaal M."/>
            <person name="Petersen J."/>
        </authorList>
    </citation>
    <scope>NUCLEOTIDE SEQUENCE [LARGE SCALE GENOMIC DNA]</scope>
    <source>
        <strain evidence="1 2">PCC 6912</strain>
    </source>
</reference>